<dbReference type="KEGG" id="ttf:THTE_1962"/>
<protein>
    <submittedName>
        <fullName evidence="1">Uncharacterized protein</fullName>
    </submittedName>
</protein>
<keyword evidence="2" id="KW-1185">Reference proteome</keyword>
<evidence type="ECO:0000313" key="2">
    <source>
        <dbReference type="Proteomes" id="UP000215086"/>
    </source>
</evidence>
<accession>A0A286RF27</accession>
<organism evidence="1 2">
    <name type="scientific">Thermogutta terrifontis</name>
    <dbReference type="NCBI Taxonomy" id="1331910"/>
    <lineage>
        <taxon>Bacteria</taxon>
        <taxon>Pseudomonadati</taxon>
        <taxon>Planctomycetota</taxon>
        <taxon>Planctomycetia</taxon>
        <taxon>Pirellulales</taxon>
        <taxon>Thermoguttaceae</taxon>
        <taxon>Thermogutta</taxon>
    </lineage>
</organism>
<reference evidence="1 2" key="1">
    <citation type="journal article" name="Front. Microbiol.">
        <title>Sugar Metabolism of the First Thermophilic Planctomycete Thermogutta terrifontis: Comparative Genomic and Transcriptomic Approaches.</title>
        <authorList>
            <person name="Elcheninov A.G."/>
            <person name="Menzel P."/>
            <person name="Gudbergsdottir S.R."/>
            <person name="Slesarev A.I."/>
            <person name="Kadnikov V.V."/>
            <person name="Krogh A."/>
            <person name="Bonch-Osmolovskaya E.A."/>
            <person name="Peng X."/>
            <person name="Kublanov I.V."/>
        </authorList>
    </citation>
    <scope>NUCLEOTIDE SEQUENCE [LARGE SCALE GENOMIC DNA]</scope>
    <source>
        <strain evidence="1 2">R1</strain>
    </source>
</reference>
<evidence type="ECO:0000313" key="1">
    <source>
        <dbReference type="EMBL" id="ASV74564.1"/>
    </source>
</evidence>
<proteinExistence type="predicted"/>
<sequence>MLWVKVLLLKIDLPVLRYSSPLPLTDPQKSRTGLQPSHLVNKTNEREILLRPAGLF</sequence>
<dbReference type="Proteomes" id="UP000215086">
    <property type="component" value="Chromosome"/>
</dbReference>
<name>A0A286RF27_9BACT</name>
<dbReference type="AlphaFoldDB" id="A0A286RF27"/>
<gene>
    <name evidence="1" type="ORF">THTE_1962</name>
</gene>
<dbReference type="EMBL" id="CP018477">
    <property type="protein sequence ID" value="ASV74564.1"/>
    <property type="molecule type" value="Genomic_DNA"/>
</dbReference>